<evidence type="ECO:0000313" key="3">
    <source>
        <dbReference type="EMBL" id="GGO71719.1"/>
    </source>
</evidence>
<proteinExistence type="predicted"/>
<keyword evidence="4" id="KW-1185">Reference proteome</keyword>
<dbReference type="PANTHER" id="PTHR34406">
    <property type="entry name" value="PROTEIN YCEI"/>
    <property type="match status" value="1"/>
</dbReference>
<sequence>MKSLSLAALLLCSQAALADWQLDQSASSLSFLSTKNNLVTETHHFTAFSGTLADDGSLKINIELNSVETNIPIRNERMREHMFKLFPNATLTAQVPKTVMELDVGESTALEIKGQLELNTKSQILPIPLQITRLANEQLLATTTQPILLNTVQFGLTDGVKKLQELAGLASIDQTVPVTFNVIFSSAN</sequence>
<keyword evidence="1" id="KW-0732">Signal</keyword>
<dbReference type="SMART" id="SM00867">
    <property type="entry name" value="YceI"/>
    <property type="match status" value="1"/>
</dbReference>
<feature type="chain" id="PRO_5037954801" description="Lipid/polyisoprenoid-binding YceI-like domain-containing protein" evidence="1">
    <location>
        <begin position="19"/>
        <end position="188"/>
    </location>
</feature>
<reference evidence="3" key="2">
    <citation type="submission" date="2020-09" db="EMBL/GenBank/DDBJ databases">
        <authorList>
            <person name="Sun Q."/>
            <person name="Zhou Y."/>
        </authorList>
    </citation>
    <scope>NUCLEOTIDE SEQUENCE</scope>
    <source>
        <strain evidence="3">CGMCC 1.7086</strain>
    </source>
</reference>
<gene>
    <name evidence="3" type="ORF">GCM10010982_28190</name>
</gene>
<dbReference type="PANTHER" id="PTHR34406:SF1">
    <property type="entry name" value="PROTEIN YCEI"/>
    <property type="match status" value="1"/>
</dbReference>
<dbReference type="Gene3D" id="2.40.128.110">
    <property type="entry name" value="Lipid/polyisoprenoid-binding, YceI-like"/>
    <property type="match status" value="1"/>
</dbReference>
<feature type="domain" description="Lipid/polyisoprenoid-binding YceI-like" evidence="2">
    <location>
        <begin position="19"/>
        <end position="185"/>
    </location>
</feature>
<name>A0A917Z0E1_9ALTE</name>
<dbReference type="Proteomes" id="UP000606935">
    <property type="component" value="Unassembled WGS sequence"/>
</dbReference>
<accession>A0A917Z0E1</accession>
<protein>
    <recommendedName>
        <fullName evidence="2">Lipid/polyisoprenoid-binding YceI-like domain-containing protein</fullName>
    </recommendedName>
</protein>
<dbReference type="InterPro" id="IPR027016">
    <property type="entry name" value="UCP029811"/>
</dbReference>
<reference evidence="3" key="1">
    <citation type="journal article" date="2014" name="Int. J. Syst. Evol. Microbiol.">
        <title>Complete genome sequence of Corynebacterium casei LMG S-19264T (=DSM 44701T), isolated from a smear-ripened cheese.</title>
        <authorList>
            <consortium name="US DOE Joint Genome Institute (JGI-PGF)"/>
            <person name="Walter F."/>
            <person name="Albersmeier A."/>
            <person name="Kalinowski J."/>
            <person name="Ruckert C."/>
        </authorList>
    </citation>
    <scope>NUCLEOTIDE SEQUENCE</scope>
    <source>
        <strain evidence="3">CGMCC 1.7086</strain>
    </source>
</reference>
<dbReference type="Pfam" id="PF04264">
    <property type="entry name" value="YceI"/>
    <property type="match status" value="1"/>
</dbReference>
<evidence type="ECO:0000256" key="1">
    <source>
        <dbReference type="SAM" id="SignalP"/>
    </source>
</evidence>
<dbReference type="RefSeq" id="WP_188696437.1">
    <property type="nucleotide sequence ID" value="NZ_BMLS01000004.1"/>
</dbReference>
<evidence type="ECO:0000313" key="4">
    <source>
        <dbReference type="Proteomes" id="UP000606935"/>
    </source>
</evidence>
<dbReference type="PIRSF" id="PIRSF029811">
    <property type="entry name" value="UCP029811"/>
    <property type="match status" value="1"/>
</dbReference>
<dbReference type="InterPro" id="IPR036761">
    <property type="entry name" value="TTHA0802/YceI-like_sf"/>
</dbReference>
<evidence type="ECO:0000259" key="2">
    <source>
        <dbReference type="SMART" id="SM00867"/>
    </source>
</evidence>
<organism evidence="3 4">
    <name type="scientific">Bowmanella pacifica</name>
    <dbReference type="NCBI Taxonomy" id="502051"/>
    <lineage>
        <taxon>Bacteria</taxon>
        <taxon>Pseudomonadati</taxon>
        <taxon>Pseudomonadota</taxon>
        <taxon>Gammaproteobacteria</taxon>
        <taxon>Alteromonadales</taxon>
        <taxon>Alteromonadaceae</taxon>
        <taxon>Bowmanella</taxon>
    </lineage>
</organism>
<comment type="caution">
    <text evidence="3">The sequence shown here is derived from an EMBL/GenBank/DDBJ whole genome shotgun (WGS) entry which is preliminary data.</text>
</comment>
<dbReference type="EMBL" id="BMLS01000004">
    <property type="protein sequence ID" value="GGO71719.1"/>
    <property type="molecule type" value="Genomic_DNA"/>
</dbReference>
<dbReference type="AlphaFoldDB" id="A0A917Z0E1"/>
<feature type="signal peptide" evidence="1">
    <location>
        <begin position="1"/>
        <end position="18"/>
    </location>
</feature>
<dbReference type="SUPFAM" id="SSF101874">
    <property type="entry name" value="YceI-like"/>
    <property type="match status" value="1"/>
</dbReference>
<dbReference type="InterPro" id="IPR007372">
    <property type="entry name" value="Lipid/polyisoprenoid-bd_YceI"/>
</dbReference>